<comment type="function">
    <text evidence="6">May play a role in cell wall synthesis as L-alanine is an important constituent of the peptidoglycan layer.</text>
</comment>
<name>A0A397Q900_9HYPH</name>
<dbReference type="CDD" id="cd05305">
    <property type="entry name" value="L-AlaDH"/>
    <property type="match status" value="1"/>
</dbReference>
<evidence type="ECO:0000256" key="5">
    <source>
        <dbReference type="ARBA" id="ARBA00049277"/>
    </source>
</evidence>
<dbReference type="GO" id="GO:0005886">
    <property type="term" value="C:plasma membrane"/>
    <property type="evidence" value="ECO:0007669"/>
    <property type="project" value="TreeGrafter"/>
</dbReference>
<evidence type="ECO:0000256" key="9">
    <source>
        <dbReference type="PIRSR" id="PIRSR000183-2"/>
    </source>
</evidence>
<proteinExistence type="inferred from homology"/>
<evidence type="ECO:0000313" key="14">
    <source>
        <dbReference type="Proteomes" id="UP000266273"/>
    </source>
</evidence>
<dbReference type="InterPro" id="IPR007698">
    <property type="entry name" value="AlaDH/PNT_NAD(H)-bd"/>
</dbReference>
<protein>
    <recommendedName>
        <fullName evidence="7">Alanine dehydrogenase</fullName>
        <ecNumber evidence="7">1.4.1.1</ecNumber>
    </recommendedName>
</protein>
<dbReference type="OrthoDB" id="9804592at2"/>
<dbReference type="Gene3D" id="3.40.50.720">
    <property type="entry name" value="NAD(P)-binding Rossmann-like Domain"/>
    <property type="match status" value="2"/>
</dbReference>
<evidence type="ECO:0000256" key="6">
    <source>
        <dbReference type="ARBA" id="ARBA00056662"/>
    </source>
</evidence>
<dbReference type="SMART" id="SM01002">
    <property type="entry name" value="AlaDh_PNT_C"/>
    <property type="match status" value="1"/>
</dbReference>
<evidence type="ECO:0000256" key="1">
    <source>
        <dbReference type="ARBA" id="ARBA00005206"/>
    </source>
</evidence>
<comment type="pathway">
    <text evidence="1">Amino-acid degradation; L-alanine degradation via dehydrogenase pathway; NH(3) and pyruvate from L-alanine: step 1/1.</text>
</comment>
<keyword evidence="3 7" id="KW-0560">Oxidoreductase</keyword>
<keyword evidence="4 7" id="KW-0520">NAD</keyword>
<dbReference type="SUPFAM" id="SSF51735">
    <property type="entry name" value="NAD(P)-binding Rossmann-fold domains"/>
    <property type="match status" value="1"/>
</dbReference>
<feature type="binding site" evidence="9">
    <location>
        <position position="15"/>
    </location>
    <ligand>
        <name>substrate</name>
    </ligand>
</feature>
<dbReference type="Pfam" id="PF01262">
    <property type="entry name" value="AlaDh_PNT_C"/>
    <property type="match status" value="1"/>
</dbReference>
<dbReference type="SMART" id="SM01003">
    <property type="entry name" value="AlaDh_PNT_N"/>
    <property type="match status" value="1"/>
</dbReference>
<dbReference type="AlphaFoldDB" id="A0A397Q900"/>
<dbReference type="GO" id="GO:0042853">
    <property type="term" value="P:L-alanine catabolic process"/>
    <property type="evidence" value="ECO:0007669"/>
    <property type="project" value="InterPro"/>
</dbReference>
<dbReference type="PANTHER" id="PTHR42795:SF1">
    <property type="entry name" value="ALANINE DEHYDROGENASE"/>
    <property type="match status" value="1"/>
</dbReference>
<accession>A0A397Q900</accession>
<evidence type="ECO:0000256" key="3">
    <source>
        <dbReference type="ARBA" id="ARBA00023002"/>
    </source>
</evidence>
<feature type="binding site" evidence="9">
    <location>
        <position position="73"/>
    </location>
    <ligand>
        <name>substrate</name>
    </ligand>
</feature>
<comment type="similarity">
    <text evidence="2 7">Belongs to the AlaDH/PNT family.</text>
</comment>
<feature type="domain" description="Alanine dehydrogenase/pyridine nucleotide transhydrogenase NAD(H)-binding" evidence="11">
    <location>
        <begin position="148"/>
        <end position="297"/>
    </location>
</feature>
<dbReference type="EMBL" id="QXDF01000001">
    <property type="protein sequence ID" value="RIA56007.1"/>
    <property type="molecule type" value="Genomic_DNA"/>
</dbReference>
<reference evidence="13 14" key="1">
    <citation type="submission" date="2018-08" db="EMBL/GenBank/DDBJ databases">
        <title>Genomic Encyclopedia of Archaeal and Bacterial Type Strains, Phase II (KMG-II): from individual species to whole genera.</title>
        <authorList>
            <person name="Goeker M."/>
        </authorList>
    </citation>
    <scope>NUCLEOTIDE SEQUENCE [LARGE SCALE GENOMIC DNA]</scope>
    <source>
        <strain evidence="13 14">DSM 5002</strain>
    </source>
</reference>
<dbReference type="InterPro" id="IPR008141">
    <property type="entry name" value="Ala_DH"/>
</dbReference>
<comment type="caution">
    <text evidence="13">The sequence shown here is derived from an EMBL/GenBank/DDBJ whole genome shotgun (WGS) entry which is preliminary data.</text>
</comment>
<feature type="binding site" evidence="10">
    <location>
        <position position="219"/>
    </location>
    <ligand>
        <name>NAD(+)</name>
        <dbReference type="ChEBI" id="CHEBI:57540"/>
    </ligand>
</feature>
<feature type="active site" description="Proton donor/acceptor" evidence="8">
    <location>
        <position position="94"/>
    </location>
</feature>
<dbReference type="NCBIfam" id="TIGR00518">
    <property type="entry name" value="alaDH"/>
    <property type="match status" value="1"/>
</dbReference>
<dbReference type="PANTHER" id="PTHR42795">
    <property type="entry name" value="ALANINE DEHYDROGENASE"/>
    <property type="match status" value="1"/>
</dbReference>
<dbReference type="FunFam" id="3.40.50.720:FF:000433">
    <property type="entry name" value="Alanine dehydrogenase 1"/>
    <property type="match status" value="1"/>
</dbReference>
<evidence type="ECO:0000259" key="11">
    <source>
        <dbReference type="SMART" id="SM01002"/>
    </source>
</evidence>
<sequence>MQIGLIKEIKNNENRVALTPAAVRTLTDAGHQVLVEYSAGEGSAFTDADYEAAGARMVDTAGAWSAELVLKVKEPLESEYGYFRPGQMLFTYLHLAGVDPNLTHALLENEVTAIAYETVRGPDGKLPLLAPMSAVAGSMSASVARHYLAKFAGGKGVLLGRIMGEPHGKVVVIGDGVVGQHAAHAAVGGGAETYIFTLFEERFDELREQISPDVIPVLSSEETIREHVRDADAVIGAVLLPGGARAPHVVSEDMVASMQPGSVIVDVSIDQGGCIETSRPTSHSDPVYTVHDVIHYCVTNMPGAYPMSATRALVKTTLPYVQRLADSGMGALASDPDFAEGVNTHAGTLTIKSVAEALDLPHRYRPFAELMETA</sequence>
<evidence type="ECO:0000313" key="13">
    <source>
        <dbReference type="EMBL" id="RIA56007.1"/>
    </source>
</evidence>
<keyword evidence="10" id="KW-0547">Nucleotide-binding</keyword>
<dbReference type="InterPro" id="IPR007886">
    <property type="entry name" value="AlaDH/PNT_N"/>
</dbReference>
<dbReference type="EC" id="1.4.1.1" evidence="7"/>
<dbReference type="InterPro" id="IPR036291">
    <property type="entry name" value="NAD(P)-bd_dom_sf"/>
</dbReference>
<gene>
    <name evidence="13" type="ORF">BXY53_1098</name>
</gene>
<dbReference type="RefSeq" id="WP_119060844.1">
    <property type="nucleotide sequence ID" value="NZ_QXDF01000001.1"/>
</dbReference>
<evidence type="ECO:0000259" key="12">
    <source>
        <dbReference type="SMART" id="SM01003"/>
    </source>
</evidence>
<keyword evidence="14" id="KW-1185">Reference proteome</keyword>
<organism evidence="13 14">
    <name type="scientific">Dichotomicrobium thermohalophilum</name>
    <dbReference type="NCBI Taxonomy" id="933063"/>
    <lineage>
        <taxon>Bacteria</taxon>
        <taxon>Pseudomonadati</taxon>
        <taxon>Pseudomonadota</taxon>
        <taxon>Alphaproteobacteria</taxon>
        <taxon>Hyphomicrobiales</taxon>
        <taxon>Hyphomicrobiaceae</taxon>
        <taxon>Dichotomicrobium</taxon>
    </lineage>
</organism>
<feature type="binding site" evidence="10">
    <location>
        <position position="202"/>
    </location>
    <ligand>
        <name>NAD(+)</name>
        <dbReference type="ChEBI" id="CHEBI:57540"/>
    </ligand>
</feature>
<feature type="binding site" evidence="10">
    <location>
        <position position="279"/>
    </location>
    <ligand>
        <name>NAD(+)</name>
        <dbReference type="ChEBI" id="CHEBI:57540"/>
    </ligand>
</feature>
<feature type="binding site" evidence="10">
    <location>
        <begin position="267"/>
        <end position="270"/>
    </location>
    <ligand>
        <name>NAD(+)</name>
        <dbReference type="ChEBI" id="CHEBI:57540"/>
    </ligand>
</feature>
<evidence type="ECO:0000256" key="10">
    <source>
        <dbReference type="PIRSR" id="PIRSR000183-3"/>
    </source>
</evidence>
<feature type="active site" description="Proton donor/acceptor" evidence="8">
    <location>
        <position position="270"/>
    </location>
</feature>
<dbReference type="GO" id="GO:0000286">
    <property type="term" value="F:alanine dehydrogenase activity"/>
    <property type="evidence" value="ECO:0007669"/>
    <property type="project" value="UniProtKB-UniRule"/>
</dbReference>
<evidence type="ECO:0000256" key="7">
    <source>
        <dbReference type="PIRNR" id="PIRNR000183"/>
    </source>
</evidence>
<feature type="binding site" evidence="10">
    <location>
        <begin position="238"/>
        <end position="239"/>
    </location>
    <ligand>
        <name>NAD(+)</name>
        <dbReference type="ChEBI" id="CHEBI:57540"/>
    </ligand>
</feature>
<comment type="catalytic activity">
    <reaction evidence="5 7">
        <text>L-alanine + NAD(+) + H2O = pyruvate + NH4(+) + NADH + H(+)</text>
        <dbReference type="Rhea" id="RHEA:18405"/>
        <dbReference type="ChEBI" id="CHEBI:15361"/>
        <dbReference type="ChEBI" id="CHEBI:15377"/>
        <dbReference type="ChEBI" id="CHEBI:15378"/>
        <dbReference type="ChEBI" id="CHEBI:28938"/>
        <dbReference type="ChEBI" id="CHEBI:57540"/>
        <dbReference type="ChEBI" id="CHEBI:57945"/>
        <dbReference type="ChEBI" id="CHEBI:57972"/>
        <dbReference type="EC" id="1.4.1.1"/>
    </reaction>
</comment>
<evidence type="ECO:0000256" key="4">
    <source>
        <dbReference type="ARBA" id="ARBA00023027"/>
    </source>
</evidence>
<evidence type="ECO:0000256" key="8">
    <source>
        <dbReference type="PIRSR" id="PIRSR000183-1"/>
    </source>
</evidence>
<dbReference type="Proteomes" id="UP000266273">
    <property type="component" value="Unassembled WGS sequence"/>
</dbReference>
<feature type="binding site" evidence="10">
    <location>
        <begin position="298"/>
        <end position="301"/>
    </location>
    <ligand>
        <name>NAD(+)</name>
        <dbReference type="ChEBI" id="CHEBI:57540"/>
    </ligand>
</feature>
<dbReference type="PIRSF" id="PIRSF000183">
    <property type="entry name" value="Alanine_dh"/>
    <property type="match status" value="1"/>
</dbReference>
<dbReference type="Pfam" id="PF05222">
    <property type="entry name" value="AlaDh_PNT_N"/>
    <property type="match status" value="1"/>
</dbReference>
<feature type="domain" description="Alanine dehydrogenase/pyridine nucleotide transhydrogenase N-terminal" evidence="12">
    <location>
        <begin position="4"/>
        <end position="136"/>
    </location>
</feature>
<evidence type="ECO:0000256" key="2">
    <source>
        <dbReference type="ARBA" id="ARBA00005689"/>
    </source>
</evidence>
<feature type="binding site" evidence="10">
    <location>
        <position position="133"/>
    </location>
    <ligand>
        <name>NAD(+)</name>
        <dbReference type="ChEBI" id="CHEBI:57540"/>
    </ligand>
</feature>
<dbReference type="SUPFAM" id="SSF52283">
    <property type="entry name" value="Formate/glycerate dehydrogenase catalytic domain-like"/>
    <property type="match status" value="1"/>
</dbReference>
<dbReference type="GO" id="GO:0000166">
    <property type="term" value="F:nucleotide binding"/>
    <property type="evidence" value="ECO:0007669"/>
    <property type="project" value="UniProtKB-KW"/>
</dbReference>